<keyword evidence="11 13" id="KW-0408">Iron</keyword>
<dbReference type="EMBL" id="CP014035">
    <property type="protein sequence ID" value="AMF94784.2"/>
    <property type="molecule type" value="Genomic_DNA"/>
</dbReference>
<dbReference type="NCBIfam" id="NF011677">
    <property type="entry name" value="PRK15097.1"/>
    <property type="match status" value="1"/>
</dbReference>
<comment type="similarity">
    <text evidence="2 13">Belongs to the cytochrome ubiquinol oxidase subunit 1 family.</text>
</comment>
<dbReference type="InterPro" id="IPR002585">
    <property type="entry name" value="Cyt-d_ubiquinol_oxidase_su_1"/>
</dbReference>
<feature type="transmembrane region" description="Helical" evidence="13">
    <location>
        <begin position="29"/>
        <end position="55"/>
    </location>
</feature>
<evidence type="ECO:0000256" key="3">
    <source>
        <dbReference type="ARBA" id="ARBA00022448"/>
    </source>
</evidence>
<feature type="transmembrane region" description="Helical" evidence="13">
    <location>
        <begin position="197"/>
        <end position="221"/>
    </location>
</feature>
<feature type="transmembrane region" description="Helical" evidence="13">
    <location>
        <begin position="434"/>
        <end position="457"/>
    </location>
</feature>
<accession>A0ABN4KRP9</accession>
<dbReference type="PANTHER" id="PTHR30365:SF0">
    <property type="entry name" value="CYTOCHROME BD-I UBIQUINOL OXIDASE SUBUNIT 1"/>
    <property type="match status" value="1"/>
</dbReference>
<dbReference type="PANTHER" id="PTHR30365">
    <property type="entry name" value="CYTOCHROME D UBIQUINOL OXIDASE"/>
    <property type="match status" value="1"/>
</dbReference>
<keyword evidence="8 13" id="KW-0479">Metal-binding</keyword>
<evidence type="ECO:0000256" key="12">
    <source>
        <dbReference type="ARBA" id="ARBA00023136"/>
    </source>
</evidence>
<keyword evidence="15" id="KW-1185">Reference proteome</keyword>
<dbReference type="PIRSF" id="PIRSF006446">
    <property type="entry name" value="Cyt_quinol_oxidase_1"/>
    <property type="match status" value="1"/>
</dbReference>
<dbReference type="Proteomes" id="UP000057088">
    <property type="component" value="Chromosome 2"/>
</dbReference>
<keyword evidence="4 13" id="KW-1003">Cell membrane</keyword>
<reference evidence="15" key="1">
    <citation type="submission" date="2015-12" db="EMBL/GenBank/DDBJ databases">
        <title>FDA dAtabase for Regulatory Grade micrObial Sequences (FDA-ARGOS): Supporting development and validation of Infectious Disease Dx tests.</title>
        <authorList>
            <person name="Hoffmann M."/>
            <person name="Allard M."/>
            <person name="Evans P."/>
            <person name="Brown E."/>
            <person name="Tallon L.J."/>
            <person name="Sadzewicz L."/>
            <person name="Sengamalay N."/>
            <person name="Ott S."/>
            <person name="Godinez A."/>
            <person name="Nagaraj S."/>
            <person name="Vyas G."/>
            <person name="Aluvathingal J."/>
            <person name="Nadendla S."/>
            <person name="Geyer C."/>
            <person name="Sichtig H."/>
        </authorList>
    </citation>
    <scope>NUCLEOTIDE SEQUENCE [LARGE SCALE GENOMIC DNA]</scope>
    <source>
        <strain evidence="15">ATCC 33809</strain>
    </source>
</reference>
<name>A0ABN4KRP9_VIBFL</name>
<feature type="transmembrane region" description="Helical" evidence="13">
    <location>
        <begin position="141"/>
        <end position="164"/>
    </location>
</feature>
<keyword evidence="9 13" id="KW-0249">Electron transport</keyword>
<evidence type="ECO:0000313" key="14">
    <source>
        <dbReference type="EMBL" id="AMF94784.2"/>
    </source>
</evidence>
<keyword evidence="12 13" id="KW-0472">Membrane</keyword>
<evidence type="ECO:0000256" key="4">
    <source>
        <dbReference type="ARBA" id="ARBA00022475"/>
    </source>
</evidence>
<evidence type="ECO:0000256" key="8">
    <source>
        <dbReference type="ARBA" id="ARBA00022723"/>
    </source>
</evidence>
<evidence type="ECO:0000256" key="6">
    <source>
        <dbReference type="ARBA" id="ARBA00022617"/>
    </source>
</evidence>
<organism evidence="14 15">
    <name type="scientific">Vibrio fluvialis</name>
    <dbReference type="NCBI Taxonomy" id="676"/>
    <lineage>
        <taxon>Bacteria</taxon>
        <taxon>Pseudomonadati</taxon>
        <taxon>Pseudomonadota</taxon>
        <taxon>Gammaproteobacteria</taxon>
        <taxon>Vibrionales</taxon>
        <taxon>Vibrionaceae</taxon>
        <taxon>Vibrio</taxon>
    </lineage>
</organism>
<evidence type="ECO:0000256" key="2">
    <source>
        <dbReference type="ARBA" id="ARBA00009819"/>
    </source>
</evidence>
<keyword evidence="7 13" id="KW-0812">Transmembrane</keyword>
<feature type="transmembrane region" description="Helical" evidence="13">
    <location>
        <begin position="67"/>
        <end position="84"/>
    </location>
</feature>
<feature type="transmembrane region" description="Helical" evidence="13">
    <location>
        <begin position="104"/>
        <end position="129"/>
    </location>
</feature>
<keyword evidence="3 13" id="KW-0813">Transport</keyword>
<evidence type="ECO:0000256" key="5">
    <source>
        <dbReference type="ARBA" id="ARBA00022519"/>
    </source>
</evidence>
<feature type="transmembrane region" description="Helical" evidence="13">
    <location>
        <begin position="401"/>
        <end position="422"/>
    </location>
</feature>
<comment type="subcellular location">
    <subcellularLocation>
        <location evidence="1">Cell inner membrane</location>
        <topology evidence="1">Multi-pass membrane protein</topology>
    </subcellularLocation>
</comment>
<keyword evidence="10 13" id="KW-1133">Transmembrane helix</keyword>
<evidence type="ECO:0000256" key="9">
    <source>
        <dbReference type="ARBA" id="ARBA00022982"/>
    </source>
</evidence>
<evidence type="ECO:0000256" key="1">
    <source>
        <dbReference type="ARBA" id="ARBA00004429"/>
    </source>
</evidence>
<protein>
    <submittedName>
        <fullName evidence="14">Cytochrome d terminal oxidase subunit 1</fullName>
    </submittedName>
</protein>
<evidence type="ECO:0000256" key="13">
    <source>
        <dbReference type="PIRNR" id="PIRNR006446"/>
    </source>
</evidence>
<evidence type="ECO:0000313" key="15">
    <source>
        <dbReference type="Proteomes" id="UP000057088"/>
    </source>
</evidence>
<feature type="transmembrane region" description="Helical" evidence="13">
    <location>
        <begin position="233"/>
        <end position="251"/>
    </location>
</feature>
<gene>
    <name evidence="14" type="ORF">AL536_15150</name>
</gene>
<evidence type="ECO:0000256" key="7">
    <source>
        <dbReference type="ARBA" id="ARBA00022692"/>
    </source>
</evidence>
<proteinExistence type="inferred from homology"/>
<dbReference type="Pfam" id="PF01654">
    <property type="entry name" value="Cyt_bd_oxida_I"/>
    <property type="match status" value="1"/>
</dbReference>
<evidence type="ECO:0000256" key="11">
    <source>
        <dbReference type="ARBA" id="ARBA00023004"/>
    </source>
</evidence>
<sequence length="541" mass="60623">MSKVSFSRHKGVTMIDVVDLSRLQFAMTAMYHFLFVPLTLGMAFLLAIMESLYVMTDKQIYKDMTKFWGKLFGINFALGVATGLTMEFQFGTNWSYYSHYVGDIFGAPLAIEALVAFFLESTFVGLFFFGWDRLSKRQHLAVTWLVALGSNFSALWILIANGWMQNPVGADFNFETMRMEMVSFAEVVFNPVAQVKFVHTVAAGYTTGAMFILGISAYYLLKGRDIAFARRSFAIAASFGMAAVLSVIVLGDESGYEVGEVQKVKLAAIEAEWHTEPAPAAFTLFGLPNQETMHTDYAIKIPYLMGIIATRSIDTPVTGLRDLREEHVERIRNGMYAYELLEKLRSGDKSAENVAAFDEVKSDLGYGLLLKRYTDKVTDATEEQIQAAADDSIPTVWPLFWSFRIMVACGFVMLFVFGAAFVQTCRQKIEQKRWILKAALFSIPLPWIAVETGWFVAEFGRQPWAVGEILPVHTAASALSAAEIWTSLFAILALYTAFLIAEVYLMVKFARKGPSSLKTGRYHFEQNGNTVEDRVSRQVEA</sequence>
<keyword evidence="6 13" id="KW-0349">Heme</keyword>
<keyword evidence="5" id="KW-0997">Cell inner membrane</keyword>
<evidence type="ECO:0000256" key="10">
    <source>
        <dbReference type="ARBA" id="ARBA00022989"/>
    </source>
</evidence>
<feature type="transmembrane region" description="Helical" evidence="13">
    <location>
        <begin position="484"/>
        <end position="507"/>
    </location>
</feature>